<dbReference type="OrthoDB" id="19014at2759"/>
<dbReference type="GO" id="GO:0006601">
    <property type="term" value="P:creatine biosynthetic process"/>
    <property type="evidence" value="ECO:0007669"/>
    <property type="project" value="TreeGrafter"/>
</dbReference>
<evidence type="ECO:0000313" key="1">
    <source>
        <dbReference type="Proteomes" id="UP000695026"/>
    </source>
</evidence>
<dbReference type="RefSeq" id="XP_007445130.2">
    <property type="nucleotide sequence ID" value="XM_007445068.2"/>
</dbReference>
<dbReference type="KEGG" id="pbi:103066981"/>
<dbReference type="GO" id="GO:0005634">
    <property type="term" value="C:nucleus"/>
    <property type="evidence" value="ECO:0007669"/>
    <property type="project" value="TreeGrafter"/>
</dbReference>
<organism evidence="1 2">
    <name type="scientific">Python bivittatus</name>
    <name type="common">Burmese python</name>
    <name type="synonym">Python molurus bivittatus</name>
    <dbReference type="NCBI Taxonomy" id="176946"/>
    <lineage>
        <taxon>Eukaryota</taxon>
        <taxon>Metazoa</taxon>
        <taxon>Chordata</taxon>
        <taxon>Craniata</taxon>
        <taxon>Vertebrata</taxon>
        <taxon>Euteleostomi</taxon>
        <taxon>Lepidosauria</taxon>
        <taxon>Squamata</taxon>
        <taxon>Bifurcata</taxon>
        <taxon>Unidentata</taxon>
        <taxon>Episquamata</taxon>
        <taxon>Toxicofera</taxon>
        <taxon>Serpentes</taxon>
        <taxon>Henophidia</taxon>
        <taxon>Pythonidae</taxon>
        <taxon>Python</taxon>
    </lineage>
</organism>
<dbReference type="SUPFAM" id="SSF53335">
    <property type="entry name" value="S-adenosyl-L-methionine-dependent methyltransferases"/>
    <property type="match status" value="1"/>
</dbReference>
<accession>A0A9F2RDV2</accession>
<dbReference type="PANTHER" id="PTHR32379:SF1">
    <property type="entry name" value="GUANIDINOACETATE N-METHYLTRANSFERASE"/>
    <property type="match status" value="1"/>
</dbReference>
<dbReference type="GO" id="GO:0005737">
    <property type="term" value="C:cytoplasm"/>
    <property type="evidence" value="ECO:0007669"/>
    <property type="project" value="TreeGrafter"/>
</dbReference>
<protein>
    <submittedName>
        <fullName evidence="2">Guanidinoacetate N-methyltransferase-like</fullName>
    </submittedName>
</protein>
<dbReference type="Proteomes" id="UP000695026">
    <property type="component" value="Unplaced"/>
</dbReference>
<dbReference type="InterPro" id="IPR051038">
    <property type="entry name" value="RMT2/GAMT_Mtase"/>
</dbReference>
<dbReference type="AlphaFoldDB" id="A0A9F2RDV2"/>
<dbReference type="InterPro" id="IPR029063">
    <property type="entry name" value="SAM-dependent_MTases_sf"/>
</dbReference>
<dbReference type="OMA" id="MNILMAH"/>
<dbReference type="PANTHER" id="PTHR32379">
    <property type="entry name" value="GUANIDINOACETATE N-METHYLTRANSFERASE"/>
    <property type="match status" value="1"/>
</dbReference>
<proteinExistence type="predicted"/>
<keyword evidence="1" id="KW-1185">Reference proteome</keyword>
<name>A0A9F2RDV2_PYTBI</name>
<gene>
    <name evidence="2" type="primary">LOC103066981</name>
</gene>
<evidence type="ECO:0000313" key="2">
    <source>
        <dbReference type="RefSeq" id="XP_007445130.2"/>
    </source>
</evidence>
<reference evidence="2" key="1">
    <citation type="submission" date="2025-08" db="UniProtKB">
        <authorList>
            <consortium name="RefSeq"/>
        </authorList>
    </citation>
    <scope>IDENTIFICATION</scope>
    <source>
        <tissue evidence="2">Liver</tissue>
    </source>
</reference>
<dbReference type="GO" id="GO:0030731">
    <property type="term" value="F:guanidinoacetate N-methyltransferase activity"/>
    <property type="evidence" value="ECO:0007669"/>
    <property type="project" value="TreeGrafter"/>
</dbReference>
<dbReference type="GeneID" id="103066981"/>
<dbReference type="Gene3D" id="3.40.50.150">
    <property type="entry name" value="Vaccinia Virus protein VP39"/>
    <property type="match status" value="1"/>
</dbReference>
<sequence length="87" mass="10030">MNILMAHAYRLLKPGGVFTYCNLTSWGDLLKSKYSDIERMFQETQITHLVEAGFEAKNIHTTIMDLVPPADCRYYAFPKMIIPAIFK</sequence>